<proteinExistence type="predicted"/>
<gene>
    <name evidence="3" type="ORF">CYJ19_01955</name>
</gene>
<feature type="domain" description="Helix-turn-helix" evidence="2">
    <location>
        <begin position="3"/>
        <end position="39"/>
    </location>
</feature>
<evidence type="ECO:0000256" key="1">
    <source>
        <dbReference type="SAM" id="MobiDB-lite"/>
    </source>
</evidence>
<dbReference type="GO" id="GO:0003677">
    <property type="term" value="F:DNA binding"/>
    <property type="evidence" value="ECO:0007669"/>
    <property type="project" value="UniProtKB-KW"/>
</dbReference>
<dbReference type="Pfam" id="PF12728">
    <property type="entry name" value="HTH_17"/>
    <property type="match status" value="1"/>
</dbReference>
<dbReference type="Proteomes" id="UP000235122">
    <property type="component" value="Unassembled WGS sequence"/>
</dbReference>
<keyword evidence="4" id="KW-1185">Reference proteome</keyword>
<name>A0A2I1IQH5_9ACTO</name>
<evidence type="ECO:0000259" key="2">
    <source>
        <dbReference type="Pfam" id="PF12728"/>
    </source>
</evidence>
<organism evidence="3 4">
    <name type="scientific">Winkia neuii</name>
    <dbReference type="NCBI Taxonomy" id="33007"/>
    <lineage>
        <taxon>Bacteria</taxon>
        <taxon>Bacillati</taxon>
        <taxon>Actinomycetota</taxon>
        <taxon>Actinomycetes</taxon>
        <taxon>Actinomycetales</taxon>
        <taxon>Actinomycetaceae</taxon>
        <taxon>Winkia</taxon>
    </lineage>
</organism>
<comment type="caution">
    <text evidence="3">The sequence shown here is derived from an EMBL/GenBank/DDBJ whole genome shotgun (WGS) entry which is preliminary data.</text>
</comment>
<accession>A0A2I1IQH5</accession>
<sequence>MSISKTTVLRLLKQGRLLGVRVGRIWRVTPQAIEDFAQKATQQPPQITTVLPGGQVIHLSPRSGRANAARKAAATRKGVLEA</sequence>
<dbReference type="InterPro" id="IPR041657">
    <property type="entry name" value="HTH_17"/>
</dbReference>
<protein>
    <submittedName>
        <fullName evidence="3">DNA-binding protein</fullName>
    </submittedName>
</protein>
<evidence type="ECO:0000313" key="3">
    <source>
        <dbReference type="EMBL" id="PKY73371.1"/>
    </source>
</evidence>
<reference evidence="3 4" key="1">
    <citation type="submission" date="2017-12" db="EMBL/GenBank/DDBJ databases">
        <title>Phylogenetic diversity of female urinary microbiome.</title>
        <authorList>
            <person name="Thomas-White K."/>
            <person name="Wolfe A.J."/>
        </authorList>
    </citation>
    <scope>NUCLEOTIDE SEQUENCE [LARGE SCALE GENOMIC DNA]</scope>
    <source>
        <strain evidence="3 4">UMB0402</strain>
    </source>
</reference>
<dbReference type="EMBL" id="PKKO01000001">
    <property type="protein sequence ID" value="PKY73371.1"/>
    <property type="molecule type" value="Genomic_DNA"/>
</dbReference>
<dbReference type="AlphaFoldDB" id="A0A2I1IQH5"/>
<feature type="region of interest" description="Disordered" evidence="1">
    <location>
        <begin position="62"/>
        <end position="82"/>
    </location>
</feature>
<feature type="compositionally biased region" description="Low complexity" evidence="1">
    <location>
        <begin position="62"/>
        <end position="76"/>
    </location>
</feature>
<keyword evidence="3" id="KW-0238">DNA-binding</keyword>
<evidence type="ECO:0000313" key="4">
    <source>
        <dbReference type="Proteomes" id="UP000235122"/>
    </source>
</evidence>